<reference evidence="13 14" key="1">
    <citation type="submission" date="2014-05" db="EMBL/GenBank/DDBJ databases">
        <authorList>
            <person name="Rizzardi K."/>
            <person name="Winiecka-Krusnell J."/>
            <person name="Ramliden M."/>
            <person name="Alm E."/>
            <person name="Andersson S."/>
            <person name="Byfors S."/>
        </authorList>
    </citation>
    <scope>NUCLEOTIDE SEQUENCE [LARGE SCALE GENOMIC DNA]</scope>
    <source>
        <strain evidence="13 14">LEGN</strain>
    </source>
</reference>
<keyword evidence="4 10" id="KW-0808">Transferase</keyword>
<protein>
    <recommendedName>
        <fullName evidence="10">tRNA 5-methylaminomethyl-2-thiouridine biosynthesis bifunctional protein MnmC</fullName>
        <shortName evidence="10">tRNA mnm(5)s(2)U biosynthesis bifunctional protein</shortName>
    </recommendedName>
    <domain>
        <recommendedName>
            <fullName evidence="10">tRNA (mnm(5)s(2)U34)-methyltransferase</fullName>
            <ecNumber evidence="10">2.1.1.61</ecNumber>
        </recommendedName>
    </domain>
    <domain>
        <recommendedName>
            <fullName evidence="10">FAD-dependent cmnm(5)s(2)U34 oxidoreductase</fullName>
            <ecNumber evidence="10">1.5.-.-</ecNumber>
        </recommendedName>
    </domain>
</protein>
<comment type="similarity">
    <text evidence="10">In the C-terminal section; belongs to the DAO family.</text>
</comment>
<dbReference type="Gene3D" id="3.50.50.60">
    <property type="entry name" value="FAD/NAD(P)-binding domain"/>
    <property type="match status" value="1"/>
</dbReference>
<keyword evidence="5 10" id="KW-0949">S-adenosyl-L-methionine</keyword>
<evidence type="ECO:0000256" key="1">
    <source>
        <dbReference type="ARBA" id="ARBA00022490"/>
    </source>
</evidence>
<dbReference type="Pfam" id="PF05430">
    <property type="entry name" value="Methyltransf_30"/>
    <property type="match status" value="1"/>
</dbReference>
<dbReference type="AlphaFoldDB" id="A0A0A2SVQ7"/>
<keyword evidence="3 10" id="KW-0285">Flavoprotein</keyword>
<dbReference type="Pfam" id="PF01266">
    <property type="entry name" value="DAO"/>
    <property type="match status" value="1"/>
</dbReference>
<dbReference type="InterPro" id="IPR036188">
    <property type="entry name" value="FAD/NAD-bd_sf"/>
</dbReference>
<evidence type="ECO:0000256" key="3">
    <source>
        <dbReference type="ARBA" id="ARBA00022630"/>
    </source>
</evidence>
<keyword evidence="9 10" id="KW-0511">Multifunctional enzyme</keyword>
<dbReference type="Proteomes" id="UP000054422">
    <property type="component" value="Unassembled WGS sequence"/>
</dbReference>
<comment type="function">
    <text evidence="10">Catalyzes the last two steps in the biosynthesis of 5-methylaminomethyl-2-thiouridine (mnm(5)s(2)U) at the wobble position (U34) in tRNA. Catalyzes the FAD-dependent demodification of cmnm(5)s(2)U34 to nm(5)s(2)U34, followed by the transfer of a methyl group from S-adenosyl-L-methionine to nm(5)s(2)U34, to form mnm(5)s(2)U34.</text>
</comment>
<dbReference type="GO" id="GO:0002097">
    <property type="term" value="P:tRNA wobble base modification"/>
    <property type="evidence" value="ECO:0007669"/>
    <property type="project" value="UniProtKB-UniRule"/>
</dbReference>
<comment type="similarity">
    <text evidence="10">In the N-terminal section; belongs to the methyltransferase superfamily. tRNA (mnm(5)s(2)U34)-methyltransferase family.</text>
</comment>
<dbReference type="InterPro" id="IPR029063">
    <property type="entry name" value="SAM-dependent_MTases_sf"/>
</dbReference>
<evidence type="ECO:0000259" key="11">
    <source>
        <dbReference type="Pfam" id="PF01266"/>
    </source>
</evidence>
<dbReference type="GO" id="GO:0005737">
    <property type="term" value="C:cytoplasm"/>
    <property type="evidence" value="ECO:0007669"/>
    <property type="project" value="UniProtKB-SubCell"/>
</dbReference>
<keyword evidence="14" id="KW-1185">Reference proteome</keyword>
<evidence type="ECO:0000256" key="9">
    <source>
        <dbReference type="ARBA" id="ARBA00023268"/>
    </source>
</evidence>
<dbReference type="GO" id="GO:0004808">
    <property type="term" value="F:tRNA (5-methylaminomethyl-2-thiouridylate)(34)-methyltransferase activity"/>
    <property type="evidence" value="ECO:0007669"/>
    <property type="project" value="UniProtKB-EC"/>
</dbReference>
<dbReference type="InterPro" id="IPR047785">
    <property type="entry name" value="tRNA_MNMC2"/>
</dbReference>
<evidence type="ECO:0000256" key="6">
    <source>
        <dbReference type="ARBA" id="ARBA00022694"/>
    </source>
</evidence>
<evidence type="ECO:0000259" key="12">
    <source>
        <dbReference type="Pfam" id="PF05430"/>
    </source>
</evidence>
<feature type="domain" description="MnmC-like methyltransferase" evidence="12">
    <location>
        <begin position="117"/>
        <end position="252"/>
    </location>
</feature>
<dbReference type="SUPFAM" id="SSF54373">
    <property type="entry name" value="FAD-linked reductases, C-terminal domain"/>
    <property type="match status" value="1"/>
</dbReference>
<dbReference type="InterPro" id="IPR006076">
    <property type="entry name" value="FAD-dep_OxRdtase"/>
</dbReference>
<dbReference type="GO" id="GO:0050660">
    <property type="term" value="F:flavin adenine dinucleotide binding"/>
    <property type="evidence" value="ECO:0007669"/>
    <property type="project" value="UniProtKB-UniRule"/>
</dbReference>
<dbReference type="EC" id="2.1.1.61" evidence="10"/>
<comment type="caution">
    <text evidence="13">The sequence shown here is derived from an EMBL/GenBank/DDBJ whole genome shotgun (WGS) entry which is preliminary data.</text>
</comment>
<dbReference type="STRING" id="1498499.EP47_12290"/>
<dbReference type="Gene3D" id="3.40.50.150">
    <property type="entry name" value="Vaccinia Virus protein VP39"/>
    <property type="match status" value="1"/>
</dbReference>
<dbReference type="PANTHER" id="PTHR13847:SF283">
    <property type="entry name" value="TRNA 5-METHYLAMINOMETHYL-2-THIOURIDINE BIOSYNTHESIS BIFUNCTIONAL PROTEIN MNMC"/>
    <property type="match status" value="1"/>
</dbReference>
<dbReference type="NCBIfam" id="NF002481">
    <property type="entry name" value="PRK01747.1-2"/>
    <property type="match status" value="1"/>
</dbReference>
<accession>A0A0A2SVQ7</accession>
<proteinExistence type="inferred from homology"/>
<dbReference type="InterPro" id="IPR008471">
    <property type="entry name" value="MnmC-like_methylTransf"/>
</dbReference>
<comment type="catalytic activity">
    <reaction evidence="10">
        <text>5-aminomethyl-2-thiouridine(34) in tRNA + S-adenosyl-L-methionine = 5-methylaminomethyl-2-thiouridine(34) in tRNA + S-adenosyl-L-homocysteine + H(+)</text>
        <dbReference type="Rhea" id="RHEA:19569"/>
        <dbReference type="Rhea" id="RHEA-COMP:10195"/>
        <dbReference type="Rhea" id="RHEA-COMP:10197"/>
        <dbReference type="ChEBI" id="CHEBI:15378"/>
        <dbReference type="ChEBI" id="CHEBI:57856"/>
        <dbReference type="ChEBI" id="CHEBI:59789"/>
        <dbReference type="ChEBI" id="CHEBI:74454"/>
        <dbReference type="ChEBI" id="CHEBI:74455"/>
        <dbReference type="EC" id="2.1.1.61"/>
    </reaction>
</comment>
<dbReference type="GO" id="GO:0016645">
    <property type="term" value="F:oxidoreductase activity, acting on the CH-NH group of donors"/>
    <property type="evidence" value="ECO:0007669"/>
    <property type="project" value="InterPro"/>
</dbReference>
<name>A0A0A2SVQ7_9GAMM</name>
<keyword evidence="8 10" id="KW-0560">Oxidoreductase</keyword>
<feature type="region of interest" description="tRNA (mnm(5)s(2)U34)-methyltransferase" evidence="10">
    <location>
        <begin position="1"/>
        <end position="253"/>
    </location>
</feature>
<keyword evidence="6 10" id="KW-0819">tRNA processing</keyword>
<dbReference type="InterPro" id="IPR023032">
    <property type="entry name" value="tRNA_MAMT_biosynth_bifunc_MnmC"/>
</dbReference>
<keyword evidence="2 10" id="KW-0489">Methyltransferase</keyword>
<keyword evidence="7 10" id="KW-0274">FAD</keyword>
<dbReference type="PANTHER" id="PTHR13847">
    <property type="entry name" value="SARCOSINE DEHYDROGENASE-RELATED"/>
    <property type="match status" value="1"/>
</dbReference>
<organism evidence="13 14">
    <name type="scientific">Legionella norrlandica</name>
    <dbReference type="NCBI Taxonomy" id="1498499"/>
    <lineage>
        <taxon>Bacteria</taxon>
        <taxon>Pseudomonadati</taxon>
        <taxon>Pseudomonadota</taxon>
        <taxon>Gammaproteobacteria</taxon>
        <taxon>Legionellales</taxon>
        <taxon>Legionellaceae</taxon>
        <taxon>Legionella</taxon>
    </lineage>
</organism>
<evidence type="ECO:0000256" key="8">
    <source>
        <dbReference type="ARBA" id="ARBA00023002"/>
    </source>
</evidence>
<evidence type="ECO:0000313" key="14">
    <source>
        <dbReference type="Proteomes" id="UP000054422"/>
    </source>
</evidence>
<feature type="domain" description="FAD dependent oxidoreductase" evidence="11">
    <location>
        <begin position="280"/>
        <end position="635"/>
    </location>
</feature>
<comment type="cofactor">
    <cofactor evidence="10">
        <name>FAD</name>
        <dbReference type="ChEBI" id="CHEBI:57692"/>
    </cofactor>
</comment>
<evidence type="ECO:0000256" key="2">
    <source>
        <dbReference type="ARBA" id="ARBA00022603"/>
    </source>
</evidence>
<dbReference type="GO" id="GO:0032259">
    <property type="term" value="P:methylation"/>
    <property type="evidence" value="ECO:0007669"/>
    <property type="project" value="UniProtKB-KW"/>
</dbReference>
<gene>
    <name evidence="10" type="primary">mnmC</name>
    <name evidence="13" type="ORF">EP47_12290</name>
</gene>
<evidence type="ECO:0000256" key="10">
    <source>
        <dbReference type="HAMAP-Rule" id="MF_01102"/>
    </source>
</evidence>
<dbReference type="InterPro" id="IPR017610">
    <property type="entry name" value="tRNA_S-uridine_synth_MnmC_C"/>
</dbReference>
<evidence type="ECO:0000256" key="5">
    <source>
        <dbReference type="ARBA" id="ARBA00022691"/>
    </source>
</evidence>
<evidence type="ECO:0000256" key="4">
    <source>
        <dbReference type="ARBA" id="ARBA00022679"/>
    </source>
</evidence>
<dbReference type="HAMAP" id="MF_01102">
    <property type="entry name" value="MnmC"/>
    <property type="match status" value="1"/>
</dbReference>
<dbReference type="SUPFAM" id="SSF51905">
    <property type="entry name" value="FAD/NAD(P)-binding domain"/>
    <property type="match status" value="1"/>
</dbReference>
<comment type="subcellular location">
    <subcellularLocation>
        <location evidence="10">Cytoplasm</location>
    </subcellularLocation>
</comment>
<evidence type="ECO:0000256" key="7">
    <source>
        <dbReference type="ARBA" id="ARBA00022827"/>
    </source>
</evidence>
<dbReference type="EC" id="1.5.-.-" evidence="10"/>
<dbReference type="EMBL" id="JNCF01000009">
    <property type="protein sequence ID" value="KGP63806.1"/>
    <property type="molecule type" value="Genomic_DNA"/>
</dbReference>
<dbReference type="NCBIfam" id="TIGR03197">
    <property type="entry name" value="MnmC_Cterm"/>
    <property type="match status" value="1"/>
</dbReference>
<dbReference type="Gene3D" id="3.30.9.10">
    <property type="entry name" value="D-Amino Acid Oxidase, subunit A, domain 2"/>
    <property type="match status" value="1"/>
</dbReference>
<dbReference type="NCBIfam" id="NF033855">
    <property type="entry name" value="tRNA_MNMC2"/>
    <property type="match status" value="1"/>
</dbReference>
<sequence length="666" mass="75133">MSNPFIPIKTADIDWRHDLPYSLQFDDIYYSAESGIKQSRYVFIDGNNLIDRWQRLPVDKSSVFTIAETGFGTGMNFLLTWKLWEQFAPQKARLHYISCDKHPLKQSDLIKCLQKWPELDAHATKLIEHYPILTPGYHYLTFNNGQIVLTLMLGDALECYEQLLLCGDNNLEPRLRNSHIDAWYLDGFSPSKNQAMWSDNLLAVFAMLSKEGTTLATYTAASRVKTALNNAGFAIEKRKGFGPKRHMICASYQKTPSFFKKYRHTPWHVGCPVKQNTNSAIVVGGGLAGCFTASALAKRGWTITLIEEKHEVGQCGSANQQAVLFPKLSSYNSPFTQFMLFAFLYANQVYKRILDQFKIGELKGCLLLAHNDKEKRTQHSLIQWLTSYPELGRLVDEQEATELAGLHIRHCGLHIPLSGWINSPELCNILINDKRISLINNMKINSIHFDKKNWVVNNFNAPILILANGQNVNHFRETEYLPVKAIRGQMTTIQSTQSSSRLRIPLCAEGHVLPSRNSTHMVGATYGIGISEPLICIQDDQANLERLKQIAPETTWSDHALDHWAGVRAASPDYLPIVGAIPKVSEFEKVYSGLHTNSKRWIAQSGPYYPGLYACAAFGSRGLTTIPLAAEWLACLINNEISILPRKLIQAISPARFLRKRIIQGL</sequence>
<feature type="region of interest" description="FAD-dependent cmnm(5)s(2)U34 oxidoreductase" evidence="10">
    <location>
        <begin position="283"/>
        <end position="666"/>
    </location>
</feature>
<evidence type="ECO:0000313" key="13">
    <source>
        <dbReference type="EMBL" id="KGP63806.1"/>
    </source>
</evidence>
<dbReference type="RefSeq" id="WP_035887766.1">
    <property type="nucleotide sequence ID" value="NZ_JNCF01000009.1"/>
</dbReference>
<dbReference type="OrthoDB" id="9786494at2"/>
<keyword evidence="1 10" id="KW-0963">Cytoplasm</keyword>